<dbReference type="SMART" id="SM00342">
    <property type="entry name" value="HTH_ARAC"/>
    <property type="match status" value="1"/>
</dbReference>
<dbReference type="CDD" id="cd06976">
    <property type="entry name" value="cupin_MtlR-like_N"/>
    <property type="match status" value="1"/>
</dbReference>
<dbReference type="GO" id="GO:0003700">
    <property type="term" value="F:DNA-binding transcription factor activity"/>
    <property type="evidence" value="ECO:0007669"/>
    <property type="project" value="InterPro"/>
</dbReference>
<dbReference type="PANTHER" id="PTHR43280">
    <property type="entry name" value="ARAC-FAMILY TRANSCRIPTIONAL REGULATOR"/>
    <property type="match status" value="1"/>
</dbReference>
<evidence type="ECO:0000313" key="6">
    <source>
        <dbReference type="Proteomes" id="UP000095463"/>
    </source>
</evidence>
<dbReference type="SUPFAM" id="SSF46689">
    <property type="entry name" value="Homeodomain-like"/>
    <property type="match status" value="2"/>
</dbReference>
<keyword evidence="3" id="KW-0804">Transcription</keyword>
<dbReference type="Pfam" id="PF12833">
    <property type="entry name" value="HTH_18"/>
    <property type="match status" value="1"/>
</dbReference>
<comment type="caution">
    <text evidence="5">The sequence shown here is derived from an EMBL/GenBank/DDBJ whole genome shotgun (WGS) entry which is preliminary data.</text>
</comment>
<organism evidence="5 6">
    <name type="scientific">Devosia insulae DS-56</name>
    <dbReference type="NCBI Taxonomy" id="1116389"/>
    <lineage>
        <taxon>Bacteria</taxon>
        <taxon>Pseudomonadati</taxon>
        <taxon>Pseudomonadota</taxon>
        <taxon>Alphaproteobacteria</taxon>
        <taxon>Hyphomicrobiales</taxon>
        <taxon>Devosiaceae</taxon>
        <taxon>Devosia</taxon>
    </lineage>
</organism>
<feature type="domain" description="HTH araC/xylS-type" evidence="4">
    <location>
        <begin position="184"/>
        <end position="282"/>
    </location>
</feature>
<dbReference type="Gene3D" id="1.10.10.60">
    <property type="entry name" value="Homeodomain-like"/>
    <property type="match status" value="2"/>
</dbReference>
<gene>
    <name evidence="5" type="ORF">VW23_007655</name>
</gene>
<evidence type="ECO:0000259" key="4">
    <source>
        <dbReference type="PROSITE" id="PS01124"/>
    </source>
</evidence>
<sequence>MKPLLEKVMPPEGASWAWLDRQLDDAIPFQWHHHPEFELTLTLNSVGQRFIGDHIGDYDDGDLVLIGPNLPHTWASRDKRDPAAPHVARVMWFHPDWAEGLTKLLAELRPVADLLARAQRGLKFSNAASDAVRPLIDALFARPPADRLSLLIDILRRLAEDGAATPLASSAAVPHHSADRTRIDRVLDVIHTHYMEPLSIDALADIAALSPSGLHRMFVRHMRSPVSVYITRLRLGEACALLSGTERPIAHVASDVGYESLANFNRQFKAAKRMTPRQYRQKFAVGRR</sequence>
<dbReference type="InterPro" id="IPR018060">
    <property type="entry name" value="HTH_AraC"/>
</dbReference>
<protein>
    <submittedName>
        <fullName evidence="5">Transcriptional regulator</fullName>
    </submittedName>
</protein>
<reference evidence="5 6" key="1">
    <citation type="journal article" date="2015" name="Genome Announc.">
        <title>Genome Assemblies of Three Soil-Associated Devosia species: D. insulae, D. limi, and D. soli.</title>
        <authorList>
            <person name="Hassan Y.I."/>
            <person name="Lepp D."/>
            <person name="Zhou T."/>
        </authorList>
    </citation>
    <scope>NUCLEOTIDE SEQUENCE [LARGE SCALE GENOMIC DNA]</scope>
    <source>
        <strain evidence="5 6">DS-56</strain>
    </source>
</reference>
<dbReference type="Proteomes" id="UP000095463">
    <property type="component" value="Unassembled WGS sequence"/>
</dbReference>
<dbReference type="EMBL" id="LAJE02000009">
    <property type="protein sequence ID" value="OEO33253.1"/>
    <property type="molecule type" value="Genomic_DNA"/>
</dbReference>
<dbReference type="GO" id="GO:0043565">
    <property type="term" value="F:sequence-specific DNA binding"/>
    <property type="evidence" value="ECO:0007669"/>
    <property type="project" value="InterPro"/>
</dbReference>
<dbReference type="RefSeq" id="WP_069907637.1">
    <property type="nucleotide sequence ID" value="NZ_LAJE02000009.1"/>
</dbReference>
<dbReference type="PANTHER" id="PTHR43280:SF27">
    <property type="entry name" value="TRANSCRIPTIONAL REGULATOR MTLR"/>
    <property type="match status" value="1"/>
</dbReference>
<dbReference type="InterPro" id="IPR009057">
    <property type="entry name" value="Homeodomain-like_sf"/>
</dbReference>
<dbReference type="AlphaFoldDB" id="A0A1E5XXG9"/>
<dbReference type="PROSITE" id="PS01124">
    <property type="entry name" value="HTH_ARAC_FAMILY_2"/>
    <property type="match status" value="1"/>
</dbReference>
<name>A0A1E5XXG9_9HYPH</name>
<accession>A0A1E5XXG9</accession>
<dbReference type="OrthoDB" id="9816011at2"/>
<dbReference type="SUPFAM" id="SSF51182">
    <property type="entry name" value="RmlC-like cupins"/>
    <property type="match status" value="1"/>
</dbReference>
<evidence type="ECO:0000256" key="1">
    <source>
        <dbReference type="ARBA" id="ARBA00023015"/>
    </source>
</evidence>
<dbReference type="InterPro" id="IPR011051">
    <property type="entry name" value="RmlC_Cupin_sf"/>
</dbReference>
<evidence type="ECO:0000256" key="3">
    <source>
        <dbReference type="ARBA" id="ARBA00023163"/>
    </source>
</evidence>
<keyword evidence="6" id="KW-1185">Reference proteome</keyword>
<proteinExistence type="predicted"/>
<evidence type="ECO:0000313" key="5">
    <source>
        <dbReference type="EMBL" id="OEO33253.1"/>
    </source>
</evidence>
<keyword evidence="1" id="KW-0805">Transcription regulation</keyword>
<evidence type="ECO:0000256" key="2">
    <source>
        <dbReference type="ARBA" id="ARBA00023125"/>
    </source>
</evidence>
<keyword evidence="2" id="KW-0238">DNA-binding</keyword>